<sequence>MAETVISRRPSAPSTGRLYVKAIFTGFKRGLRTQSEHTSLLKLEGVFNKEDAAFYTGKRVVYLYKAHNKTLKTGHTVATRTRAIWGKITRPHGNAGAVRAKFHHNIPPTALGKRIRVLLYPSNI</sequence>
<evidence type="ECO:0000256" key="5">
    <source>
        <dbReference type="ARBA" id="ARBA00035530"/>
    </source>
</evidence>
<evidence type="ECO:0000256" key="1">
    <source>
        <dbReference type="ARBA" id="ARBA00009269"/>
    </source>
</evidence>
<dbReference type="GO" id="GO:0003735">
    <property type="term" value="F:structural constituent of ribosome"/>
    <property type="evidence" value="ECO:0007669"/>
    <property type="project" value="InterPro"/>
</dbReference>
<evidence type="ECO:0000313" key="7">
    <source>
        <dbReference type="WBParaSite" id="Csp11.Scaffold629.g12159.t1"/>
    </source>
</evidence>
<dbReference type="InterPro" id="IPR001780">
    <property type="entry name" value="Ribosomal_eL33"/>
</dbReference>
<dbReference type="Pfam" id="PF01247">
    <property type="entry name" value="Ribosomal_L35Ae"/>
    <property type="match status" value="1"/>
</dbReference>
<keyword evidence="3" id="KW-0687">Ribonucleoprotein</keyword>
<dbReference type="HAMAP" id="MF_00573">
    <property type="entry name" value="Ribosomal_eL33"/>
    <property type="match status" value="1"/>
</dbReference>
<evidence type="ECO:0000313" key="6">
    <source>
        <dbReference type="Proteomes" id="UP000095282"/>
    </source>
</evidence>
<dbReference type="GO" id="GO:1990904">
    <property type="term" value="C:ribonucleoprotein complex"/>
    <property type="evidence" value="ECO:0007669"/>
    <property type="project" value="UniProtKB-KW"/>
</dbReference>
<dbReference type="PROSITE" id="PS01105">
    <property type="entry name" value="RIBOSOMAL_L35AE"/>
    <property type="match status" value="1"/>
</dbReference>
<dbReference type="STRING" id="1561998.A0A1I7TVC7"/>
<dbReference type="FunFam" id="2.40.10.190:FF:000001">
    <property type="entry name" value="60S ribosomal protein L35a"/>
    <property type="match status" value="1"/>
</dbReference>
<dbReference type="Proteomes" id="UP000095282">
    <property type="component" value="Unplaced"/>
</dbReference>
<dbReference type="eggNOG" id="KOG0887">
    <property type="taxonomic scope" value="Eukaryota"/>
</dbReference>
<dbReference type="AlphaFoldDB" id="A0A1I7TVC7"/>
<dbReference type="InterPro" id="IPR038661">
    <property type="entry name" value="Ribosomal_eL33_sf"/>
</dbReference>
<evidence type="ECO:0000256" key="3">
    <source>
        <dbReference type="ARBA" id="ARBA00023274"/>
    </source>
</evidence>
<evidence type="ECO:0000256" key="4">
    <source>
        <dbReference type="ARBA" id="ARBA00035228"/>
    </source>
</evidence>
<proteinExistence type="inferred from homology"/>
<dbReference type="SUPFAM" id="SSF50447">
    <property type="entry name" value="Translation proteins"/>
    <property type="match status" value="1"/>
</dbReference>
<dbReference type="GO" id="GO:0005840">
    <property type="term" value="C:ribosome"/>
    <property type="evidence" value="ECO:0007669"/>
    <property type="project" value="UniProtKB-KW"/>
</dbReference>
<reference evidence="7" key="1">
    <citation type="submission" date="2016-11" db="UniProtKB">
        <authorList>
            <consortium name="WormBaseParasite"/>
        </authorList>
    </citation>
    <scope>IDENTIFICATION</scope>
</reference>
<dbReference type="Gene3D" id="2.40.10.190">
    <property type="entry name" value="translation elongation factor selb, chain A, domain 4"/>
    <property type="match status" value="1"/>
</dbReference>
<protein>
    <recommendedName>
        <fullName evidence="4">Large ribosomal subunit protein eL33</fullName>
    </recommendedName>
    <alternativeName>
        <fullName evidence="5">60S ribosomal protein L35a</fullName>
    </alternativeName>
</protein>
<dbReference type="WBParaSite" id="Csp11.Scaffold629.g12159.t1">
    <property type="protein sequence ID" value="Csp11.Scaffold629.g12159.t1"/>
    <property type="gene ID" value="Csp11.Scaffold629.g12159"/>
</dbReference>
<dbReference type="InterPro" id="IPR018266">
    <property type="entry name" value="Ribosomal_eL33_CS"/>
</dbReference>
<organism evidence="6 7">
    <name type="scientific">Caenorhabditis tropicalis</name>
    <dbReference type="NCBI Taxonomy" id="1561998"/>
    <lineage>
        <taxon>Eukaryota</taxon>
        <taxon>Metazoa</taxon>
        <taxon>Ecdysozoa</taxon>
        <taxon>Nematoda</taxon>
        <taxon>Chromadorea</taxon>
        <taxon>Rhabditida</taxon>
        <taxon>Rhabditina</taxon>
        <taxon>Rhabditomorpha</taxon>
        <taxon>Rhabditoidea</taxon>
        <taxon>Rhabditidae</taxon>
        <taxon>Peloderinae</taxon>
        <taxon>Caenorhabditis</taxon>
    </lineage>
</organism>
<name>A0A1I7TVC7_9PELO</name>
<comment type="similarity">
    <text evidence="1">Belongs to the eukaryotic ribosomal protein eL33 family.</text>
</comment>
<dbReference type="PANTHER" id="PTHR10902">
    <property type="entry name" value="60S RIBOSOMAL PROTEIN L35A"/>
    <property type="match status" value="1"/>
</dbReference>
<keyword evidence="2" id="KW-0689">Ribosomal protein</keyword>
<dbReference type="InterPro" id="IPR009000">
    <property type="entry name" value="Transl_B-barrel_sf"/>
</dbReference>
<dbReference type="GO" id="GO:0006412">
    <property type="term" value="P:translation"/>
    <property type="evidence" value="ECO:0007669"/>
    <property type="project" value="InterPro"/>
</dbReference>
<evidence type="ECO:0000256" key="2">
    <source>
        <dbReference type="ARBA" id="ARBA00022980"/>
    </source>
</evidence>
<keyword evidence="6" id="KW-1185">Reference proteome</keyword>
<accession>A0A1I7TVC7</accession>